<dbReference type="Proteomes" id="UP000287033">
    <property type="component" value="Unassembled WGS sequence"/>
</dbReference>
<feature type="coiled-coil region" evidence="1">
    <location>
        <begin position="1058"/>
        <end position="1102"/>
    </location>
</feature>
<evidence type="ECO:0000256" key="2">
    <source>
        <dbReference type="SAM" id="MobiDB-lite"/>
    </source>
</evidence>
<evidence type="ECO:0000313" key="4">
    <source>
        <dbReference type="Proteomes" id="UP000287033"/>
    </source>
</evidence>
<gene>
    <name evidence="3" type="ORF">chiPu_0000528</name>
</gene>
<dbReference type="OrthoDB" id="9939622at2759"/>
<keyword evidence="1" id="KW-0175">Coiled coil</keyword>
<protein>
    <submittedName>
        <fullName evidence="3">Uncharacterized protein</fullName>
    </submittedName>
</protein>
<comment type="caution">
    <text evidence="3">The sequence shown here is derived from an EMBL/GenBank/DDBJ whole genome shotgun (WGS) entry which is preliminary data.</text>
</comment>
<feature type="compositionally biased region" description="Polar residues" evidence="2">
    <location>
        <begin position="18"/>
        <end position="40"/>
    </location>
</feature>
<keyword evidence="4" id="KW-1185">Reference proteome</keyword>
<dbReference type="AlphaFoldDB" id="A0A401RVJ5"/>
<dbReference type="OMA" id="SICEHAD"/>
<evidence type="ECO:0000313" key="3">
    <source>
        <dbReference type="EMBL" id="GCC22143.1"/>
    </source>
</evidence>
<feature type="region of interest" description="Disordered" evidence="2">
    <location>
        <begin position="782"/>
        <end position="812"/>
    </location>
</feature>
<reference evidence="3 4" key="1">
    <citation type="journal article" date="2018" name="Nat. Ecol. Evol.">
        <title>Shark genomes provide insights into elasmobranch evolution and the origin of vertebrates.</title>
        <authorList>
            <person name="Hara Y"/>
            <person name="Yamaguchi K"/>
            <person name="Onimaru K"/>
            <person name="Kadota M"/>
            <person name="Koyanagi M"/>
            <person name="Keeley SD"/>
            <person name="Tatsumi K"/>
            <person name="Tanaka K"/>
            <person name="Motone F"/>
            <person name="Kageyama Y"/>
            <person name="Nozu R"/>
            <person name="Adachi N"/>
            <person name="Nishimura O"/>
            <person name="Nakagawa R"/>
            <person name="Tanegashima C"/>
            <person name="Kiyatake I"/>
            <person name="Matsumoto R"/>
            <person name="Murakumo K"/>
            <person name="Nishida K"/>
            <person name="Terakita A"/>
            <person name="Kuratani S"/>
            <person name="Sato K"/>
            <person name="Hyodo S Kuraku.S."/>
        </authorList>
    </citation>
    <scope>NUCLEOTIDE SEQUENCE [LARGE SCALE GENOMIC DNA]</scope>
</reference>
<feature type="region of interest" description="Disordered" evidence="2">
    <location>
        <begin position="1"/>
        <end position="52"/>
    </location>
</feature>
<evidence type="ECO:0000256" key="1">
    <source>
        <dbReference type="SAM" id="Coils"/>
    </source>
</evidence>
<proteinExistence type="predicted"/>
<accession>A0A401RVJ5</accession>
<dbReference type="EMBL" id="BEZZ01000007">
    <property type="protein sequence ID" value="GCC22143.1"/>
    <property type="molecule type" value="Genomic_DNA"/>
</dbReference>
<sequence length="1106" mass="120846">MLGRLKSRKSYLDVPKSRVSTGTSSNTVAFPTTSTNNEAASQHRRSLLTRKSPAAGCSKKLLPKLVKQTINANNLKAFEKQVPRALSVSTVKKGRFSTGSFTLNSTQTLDEKVDAEFKTDAHSSENSLNATYCLPSYEATRMRHIPQKEDLDMIILHQNLPNVGISKGRPEQEQIESSVCPLPLIEPSNLPPLFTSFIAEECLHIAAELNEKRETYPLLTLDTANPIPVTGVSMISEEPVPLDSSVYSCCCSNTPPAKLALLCHSKLQENILEDVSSQLKLAEIKTGDLTVGTRMSNDYIETGALPWSPPENLIQFNKTITQGNLNDEEDTALKHDVYSSDVLNESPLSNVEYIQLNVPKVMNDASITFSDTKNDASSCFVPAKTQSNSNLSLSKVDLVLSERSLLSDEKQILPKHRSFENELEPPDLLGCAPSLSLSTDLIQLDNTVTVQDKNVTFVLSKDENSFRKSLQTSALSNFKQSMSPQDLLQLNVTMNVDDLKNTTCDTSKYKDLGNDLRCKLPVSMSKEIQLNATMILNDHKNATFIASKHEGCLTNDILSNLEQSLTTTNQDELNRIITVSDCKDATFIAPNLKDSLANNPNKTTNLADCKLSLSSDSNEVRLTPKKLKLVRKAEALTSGSELEQVKMSGKNNHSSLSLNFGKGSYSTGMEKLSNEVKPGDVCISVELHKVACAVETSLPFIDSFQKKEQSICEHADSFHDLVSSEWAPNCISTPCLAGKPTFPEYLQLDRSFLASSSTLQADVSDGLGKCPNEQDKTIDVAKSSGTEVTEAKSSGRKTSNAPSQRLQQTKMGSENSLKLISYLPAAKKKNITKASVSELCKSGVQKDTVPSSAQTCKIGSSVERGKPSIQPPGFSKLCLPKPRQLSGRLGRAVATGQMLGNKIPSYHIRVNAKMSPKIKSTPLLTKAISKIPGVKGTTSVVSSKLTVSETQKSAELFNIGMADPPHAIRKASKPLVLDSQNFVTGIKRPNSAVEQKRRLCPPPKRSKTAATFAGEVAIKQTKLKPLLGDSKQKMTRKSLTSESKVNMVKTATEASTFKSKQELEVAKLQKKNKELEEKIAMLERQNAALQQEKENFALILEEGSIV</sequence>
<name>A0A401RVJ5_CHIPU</name>
<feature type="compositionally biased region" description="Polar residues" evidence="2">
    <location>
        <begin position="796"/>
        <end position="812"/>
    </location>
</feature>
<organism evidence="3 4">
    <name type="scientific">Chiloscyllium punctatum</name>
    <name type="common">Brownbanded bambooshark</name>
    <name type="synonym">Hemiscyllium punctatum</name>
    <dbReference type="NCBI Taxonomy" id="137246"/>
    <lineage>
        <taxon>Eukaryota</taxon>
        <taxon>Metazoa</taxon>
        <taxon>Chordata</taxon>
        <taxon>Craniata</taxon>
        <taxon>Vertebrata</taxon>
        <taxon>Chondrichthyes</taxon>
        <taxon>Elasmobranchii</taxon>
        <taxon>Galeomorphii</taxon>
        <taxon>Galeoidea</taxon>
        <taxon>Orectolobiformes</taxon>
        <taxon>Hemiscylliidae</taxon>
        <taxon>Chiloscyllium</taxon>
    </lineage>
</organism>